<name>A0A0B1TK35_OESDE</name>
<dbReference type="Gene3D" id="1.20.58.900">
    <property type="match status" value="1"/>
</dbReference>
<dbReference type="Pfam" id="PF02759">
    <property type="entry name" value="RUN"/>
    <property type="match status" value="1"/>
</dbReference>
<evidence type="ECO:0000313" key="3">
    <source>
        <dbReference type="EMBL" id="KHJ96142.1"/>
    </source>
</evidence>
<dbReference type="Pfam" id="PF26030">
    <property type="entry name" value="RUNDC1"/>
    <property type="match status" value="1"/>
</dbReference>
<feature type="coiled-coil region" evidence="1">
    <location>
        <begin position="211"/>
        <end position="238"/>
    </location>
</feature>
<protein>
    <recommendedName>
        <fullName evidence="2">RUN domain-containing protein</fullName>
    </recommendedName>
</protein>
<dbReference type="InterPro" id="IPR047343">
    <property type="entry name" value="RUSC1_2"/>
</dbReference>
<dbReference type="SMART" id="SM00593">
    <property type="entry name" value="RUN"/>
    <property type="match status" value="1"/>
</dbReference>
<sequence>MFQALSSKLERFRSPTEFYSFQKSTNADTTSDTDWRSARLSSSDDNCSSFNDALRVQQLEEEQERLNNSLFSLSSHFAQVQFRLKQISEAKGEDKEALLKDLQDFAFKGCADMDELKRLRSESESGEVLEIQKQRQNELLKQLREQLEDLERIAYENGEGDMPSTLILQKQKAVLDELHEKMSLNLELDKMSVADIQKHVDSALKQLVNPFKEKQQLVEQLQTQIVDLERFVSYLQKENSSQETSPAKAITSSQFIASKPKSSGFFGLVSGSQRFQKNQLKNTSRGNHYGDERAHLQLAVDATLRVLEKYTLLNIEDTSAKNELQEVEVLNDNVGTLWLTAFLQEIFERSEEEVVSVVRRQLCPSLKALLEHGMLSETPTVRSLPSSLGFGCFVAKGGTRHSNKATPLQHIWDVVLFFYGSKNGRELNDAPVRKLSQSFKLENVAGKSITSKQVLLTTIENIVSSHARLRRSKDAQWKAFVCAAMNEKKLPAWLRIIFRSRYVVEMCYNSWSYVARTGCEELYTLLEDLHKYNVELPVDLALRPFQQMKDAF</sequence>
<dbReference type="SUPFAM" id="SSF140741">
    <property type="entry name" value="RUN domain-like"/>
    <property type="match status" value="1"/>
</dbReference>
<dbReference type="PROSITE" id="PS50826">
    <property type="entry name" value="RUN"/>
    <property type="match status" value="1"/>
</dbReference>
<accession>A0A0B1TK35</accession>
<evidence type="ECO:0000259" key="2">
    <source>
        <dbReference type="PROSITE" id="PS50826"/>
    </source>
</evidence>
<feature type="coiled-coil region" evidence="1">
    <location>
        <begin position="126"/>
        <end position="153"/>
    </location>
</feature>
<dbReference type="PANTHER" id="PTHR15591:SF19">
    <property type="entry name" value="RUN DOMAIN-CONTAINING PROTEIN 1 ISOFORM X1"/>
    <property type="match status" value="1"/>
</dbReference>
<evidence type="ECO:0000256" key="1">
    <source>
        <dbReference type="SAM" id="Coils"/>
    </source>
</evidence>
<dbReference type="EMBL" id="KN549753">
    <property type="protein sequence ID" value="KHJ96142.1"/>
    <property type="molecule type" value="Genomic_DNA"/>
</dbReference>
<keyword evidence="1" id="KW-0175">Coiled coil</keyword>
<evidence type="ECO:0000313" key="4">
    <source>
        <dbReference type="Proteomes" id="UP000053660"/>
    </source>
</evidence>
<reference evidence="3 4" key="1">
    <citation type="submission" date="2014-03" db="EMBL/GenBank/DDBJ databases">
        <title>Draft genome of the hookworm Oesophagostomum dentatum.</title>
        <authorList>
            <person name="Mitreva M."/>
        </authorList>
    </citation>
    <scope>NUCLEOTIDE SEQUENCE [LARGE SCALE GENOMIC DNA]</scope>
    <source>
        <strain evidence="3 4">OD-Hann</strain>
    </source>
</reference>
<feature type="domain" description="RUN" evidence="2">
    <location>
        <begin position="353"/>
        <end position="541"/>
    </location>
</feature>
<gene>
    <name evidence="3" type="ORF">OESDEN_03903</name>
</gene>
<dbReference type="Proteomes" id="UP000053660">
    <property type="component" value="Unassembled WGS sequence"/>
</dbReference>
<dbReference type="CDD" id="cd17683">
    <property type="entry name" value="RUN_RUNDC1"/>
    <property type="match status" value="1"/>
</dbReference>
<dbReference type="PANTHER" id="PTHR15591">
    <property type="entry name" value="RUN AND SH3 DOMAIN CONTAINING"/>
    <property type="match status" value="1"/>
</dbReference>
<dbReference type="InterPro" id="IPR058732">
    <property type="entry name" value="RUNDC1_M"/>
</dbReference>
<proteinExistence type="predicted"/>
<dbReference type="InterPro" id="IPR004012">
    <property type="entry name" value="Run_dom"/>
</dbReference>
<dbReference type="InterPro" id="IPR037213">
    <property type="entry name" value="Run_dom_sf"/>
</dbReference>
<dbReference type="AlphaFoldDB" id="A0A0B1TK35"/>
<organism evidence="3 4">
    <name type="scientific">Oesophagostomum dentatum</name>
    <name type="common">Nodular worm</name>
    <dbReference type="NCBI Taxonomy" id="61180"/>
    <lineage>
        <taxon>Eukaryota</taxon>
        <taxon>Metazoa</taxon>
        <taxon>Ecdysozoa</taxon>
        <taxon>Nematoda</taxon>
        <taxon>Chromadorea</taxon>
        <taxon>Rhabditida</taxon>
        <taxon>Rhabditina</taxon>
        <taxon>Rhabditomorpha</taxon>
        <taxon>Strongyloidea</taxon>
        <taxon>Strongylidae</taxon>
        <taxon>Oesophagostomum</taxon>
    </lineage>
</organism>
<dbReference type="OrthoDB" id="10068328at2759"/>
<keyword evidence="4" id="KW-1185">Reference proteome</keyword>